<feature type="non-terminal residue" evidence="2">
    <location>
        <position position="1"/>
    </location>
</feature>
<dbReference type="Proteomes" id="UP001432322">
    <property type="component" value="Unassembled WGS sequence"/>
</dbReference>
<evidence type="ECO:0000256" key="1">
    <source>
        <dbReference type="SAM" id="Phobius"/>
    </source>
</evidence>
<dbReference type="PANTHER" id="PTHR45830:SF15">
    <property type="entry name" value="SERPENTINE RECEPTOR, CLASS I"/>
    <property type="match status" value="1"/>
</dbReference>
<dbReference type="PANTHER" id="PTHR45830">
    <property type="entry name" value="SERPENTINE RECEPTOR, CLASS I"/>
    <property type="match status" value="1"/>
</dbReference>
<reference evidence="2" key="1">
    <citation type="submission" date="2023-10" db="EMBL/GenBank/DDBJ databases">
        <title>Genome assembly of Pristionchus species.</title>
        <authorList>
            <person name="Yoshida K."/>
            <person name="Sommer R.J."/>
        </authorList>
    </citation>
    <scope>NUCLEOTIDE SEQUENCE</scope>
    <source>
        <strain evidence="2">RS5133</strain>
    </source>
</reference>
<dbReference type="AlphaFoldDB" id="A0AAV5VVE3"/>
<name>A0AAV5VVE3_9BILA</name>
<protein>
    <recommendedName>
        <fullName evidence="4">G protein-coupled receptor</fullName>
    </recommendedName>
</protein>
<evidence type="ECO:0008006" key="4">
    <source>
        <dbReference type="Google" id="ProtNLM"/>
    </source>
</evidence>
<sequence>SLPNSSLRFGFDHDKAFFLDFTNNFQIYLAVISALTIHPAVLYFLIFKSKSMTLDIKIGYVWNTVRNFLSYTNIQLQEQISAVINEWYLSLVFRPYFFFPYDAIYCDGPICRMGLPKSLLITLFVFFVVSE</sequence>
<dbReference type="EMBL" id="BTSY01000004">
    <property type="protein sequence ID" value="GMT22349.1"/>
    <property type="molecule type" value="Genomic_DNA"/>
</dbReference>
<keyword evidence="3" id="KW-1185">Reference proteome</keyword>
<feature type="transmembrane region" description="Helical" evidence="1">
    <location>
        <begin position="25"/>
        <end position="47"/>
    </location>
</feature>
<proteinExistence type="predicted"/>
<evidence type="ECO:0000313" key="2">
    <source>
        <dbReference type="EMBL" id="GMT22349.1"/>
    </source>
</evidence>
<organism evidence="2 3">
    <name type="scientific">Pristionchus fissidentatus</name>
    <dbReference type="NCBI Taxonomy" id="1538716"/>
    <lineage>
        <taxon>Eukaryota</taxon>
        <taxon>Metazoa</taxon>
        <taxon>Ecdysozoa</taxon>
        <taxon>Nematoda</taxon>
        <taxon>Chromadorea</taxon>
        <taxon>Rhabditida</taxon>
        <taxon>Rhabditina</taxon>
        <taxon>Diplogasteromorpha</taxon>
        <taxon>Diplogasteroidea</taxon>
        <taxon>Neodiplogasteridae</taxon>
        <taxon>Pristionchus</taxon>
    </lineage>
</organism>
<accession>A0AAV5VVE3</accession>
<keyword evidence="1" id="KW-1133">Transmembrane helix</keyword>
<comment type="caution">
    <text evidence="2">The sequence shown here is derived from an EMBL/GenBank/DDBJ whole genome shotgun (WGS) entry which is preliminary data.</text>
</comment>
<evidence type="ECO:0000313" key="3">
    <source>
        <dbReference type="Proteomes" id="UP001432322"/>
    </source>
</evidence>
<keyword evidence="1" id="KW-0472">Membrane</keyword>
<gene>
    <name evidence="2" type="ORF">PFISCL1PPCAC_13646</name>
</gene>
<keyword evidence="1" id="KW-0812">Transmembrane</keyword>
<feature type="non-terminal residue" evidence="2">
    <location>
        <position position="131"/>
    </location>
</feature>